<name>A0A9W7WKV3_TRIRA</name>
<dbReference type="GO" id="GO:0106274">
    <property type="term" value="F:NAD+-protein-arginine ADP-ribosyltransferase activity"/>
    <property type="evidence" value="ECO:0007669"/>
    <property type="project" value="UniProtKB-EC"/>
</dbReference>
<keyword evidence="4" id="KW-0548">Nucleotidyltransferase</keyword>
<evidence type="ECO:0000256" key="2">
    <source>
        <dbReference type="ARBA" id="ARBA00022676"/>
    </source>
</evidence>
<evidence type="ECO:0000256" key="1">
    <source>
        <dbReference type="ARBA" id="ARBA00009558"/>
    </source>
</evidence>
<keyword evidence="8" id="KW-1015">Disulfide bond</keyword>
<comment type="catalytic activity">
    <reaction evidence="9 10">
        <text>L-arginyl-[protein] + NAD(+) = N(omega)-(ADP-D-ribosyl)-L-arginyl-[protein] + nicotinamide + H(+)</text>
        <dbReference type="Rhea" id="RHEA:19149"/>
        <dbReference type="Rhea" id="RHEA-COMP:10532"/>
        <dbReference type="Rhea" id="RHEA-COMP:15087"/>
        <dbReference type="ChEBI" id="CHEBI:15378"/>
        <dbReference type="ChEBI" id="CHEBI:17154"/>
        <dbReference type="ChEBI" id="CHEBI:29965"/>
        <dbReference type="ChEBI" id="CHEBI:57540"/>
        <dbReference type="ChEBI" id="CHEBI:142554"/>
        <dbReference type="EC" id="2.4.2.31"/>
    </reaction>
</comment>
<dbReference type="PRINTS" id="PR00970">
    <property type="entry name" value="RIBTRNSFRASE"/>
</dbReference>
<reference evidence="11" key="1">
    <citation type="submission" date="2021-02" db="EMBL/GenBank/DDBJ databases">
        <title>Comparative genomics reveals that relaxation of natural selection precedes convergent phenotypic evolution of cavefish.</title>
        <authorList>
            <person name="Peng Z."/>
        </authorList>
    </citation>
    <scope>NUCLEOTIDE SEQUENCE</scope>
    <source>
        <tissue evidence="11">Muscle</tissue>
    </source>
</reference>
<dbReference type="PANTHER" id="PTHR10339">
    <property type="entry name" value="ADP-RIBOSYLTRANSFERASE"/>
    <property type="match status" value="1"/>
</dbReference>
<keyword evidence="12" id="KW-1185">Reference proteome</keyword>
<sequence length="844" mass="96275">MAILSPSSPPPPPHSSSKAVSYFEGHVLQFPLMRTQTIMMLTTAALILIVTCEVALGQDHRPAVVVPKYSLDMAPDSVDDLYDGCSKNMTSKVETQYLNKEISANISGFGKAWQDGEKKDFSPQDNLKRNHLIAISVYTSRQVYSKFNQDVFNGKRKYQKLTYTWYSLHFWLTDALQNLKERQQECKLTYRGTNVEFNVKDRKKEIRFGLFASSSLDQNVTKGFGNLSCFEIYTCHGADVSKYSEHPREKEVLIPPYEKFNITDIRNGQKDDWCKTVYTLNSTGIKKFRLVHLRTTMMLTTAALILMVTCDVALGRDHEVPVEGILDMALNSVDDQYDGCSKNMSDLVKTKYLKKEISANKSGFGKAWRDGEERNPGPQDDLTRNNFIAISVYTGSKVHGEFNHAVRNGRHAYKKRTFKWYSLHFWLTEAIQSLKKTQKKCKLTYRGTRDSFEQRNVLKKEIRFGSFASSSLDQNVVKRFGNLSCFEIYTCHGADVSKYSEHRREKEVLIPPYEKFIITDIRKGQKVVPLFYSYFTGFPSVVHLRTQTIMMLTTAALILIVTCDVALGQDCKETIYPLDMAPDSVDDKFDGCSKNMTRQVETQYLNKEISANISGFGTAWENGTEKTPGGKDNLTRNHLIAIHVYTGIHVHNQFNNASRAGNQAYKNLTFGWYSLHFWLTEAVQILKKTQQGCKITYRGTKAEFKASNKEIRFGSFTSSSLDQNVTKGFGNLSCFEIYTCHGADVTKYSQYPHEKEVLIPPYEKFNITDIKKRDQEDVWCKTVYMLNSSGIESNLNCAVASTDSQKYHKSHSLSRHCNRGGRQELLSDPHNSFLMKSKHGDKKE</sequence>
<dbReference type="PANTHER" id="PTHR10339:SF27">
    <property type="entry name" value="NAD(P)(+)--ARGININE ADP-RIBOSYLTRANSFERASE"/>
    <property type="match status" value="1"/>
</dbReference>
<keyword evidence="3 10" id="KW-0808">Transferase</keyword>
<evidence type="ECO:0000313" key="12">
    <source>
        <dbReference type="Proteomes" id="UP001059041"/>
    </source>
</evidence>
<evidence type="ECO:0000256" key="4">
    <source>
        <dbReference type="ARBA" id="ARBA00022695"/>
    </source>
</evidence>
<dbReference type="GO" id="GO:0003950">
    <property type="term" value="F:NAD+ poly-ADP-ribosyltransferase activity"/>
    <property type="evidence" value="ECO:0007669"/>
    <property type="project" value="TreeGrafter"/>
</dbReference>
<proteinExistence type="inferred from homology"/>
<evidence type="ECO:0000256" key="6">
    <source>
        <dbReference type="ARBA" id="ARBA00022857"/>
    </source>
</evidence>
<comment type="caution">
    <text evidence="11">The sequence shown here is derived from an EMBL/GenBank/DDBJ whole genome shotgun (WGS) entry which is preliminary data.</text>
</comment>
<evidence type="ECO:0000256" key="5">
    <source>
        <dbReference type="ARBA" id="ARBA00022729"/>
    </source>
</evidence>
<evidence type="ECO:0000256" key="10">
    <source>
        <dbReference type="RuleBase" id="RU361228"/>
    </source>
</evidence>
<evidence type="ECO:0000256" key="9">
    <source>
        <dbReference type="ARBA" id="ARBA00047597"/>
    </source>
</evidence>
<protein>
    <recommendedName>
        <fullName evidence="10">NAD(P)(+)--arginine ADP-ribosyltransferase</fullName>
        <ecNumber evidence="10">2.4.2.31</ecNumber>
    </recommendedName>
    <alternativeName>
        <fullName evidence="10">Mono(ADP-ribosyl)transferase</fullName>
    </alternativeName>
</protein>
<dbReference type="Pfam" id="PF01129">
    <property type="entry name" value="ART"/>
    <property type="match status" value="3"/>
</dbReference>
<gene>
    <name evidence="11" type="ORF">IRJ41_009694</name>
</gene>
<keyword evidence="5" id="KW-0732">Signal</keyword>
<dbReference type="GO" id="GO:0016779">
    <property type="term" value="F:nucleotidyltransferase activity"/>
    <property type="evidence" value="ECO:0007669"/>
    <property type="project" value="UniProtKB-KW"/>
</dbReference>
<dbReference type="EMBL" id="JAFHDT010000011">
    <property type="protein sequence ID" value="KAI7803659.1"/>
    <property type="molecule type" value="Genomic_DNA"/>
</dbReference>
<evidence type="ECO:0000256" key="7">
    <source>
        <dbReference type="ARBA" id="ARBA00023027"/>
    </source>
</evidence>
<dbReference type="AlphaFoldDB" id="A0A9W7WKV3"/>
<dbReference type="InterPro" id="IPR000768">
    <property type="entry name" value="ART"/>
</dbReference>
<dbReference type="FunFam" id="3.90.176.10:FF:000001">
    <property type="entry name" value="NAD(P)(+)--arginine ADP-ribosyltransferase"/>
    <property type="match status" value="3"/>
</dbReference>
<keyword evidence="7 10" id="KW-0520">NAD</keyword>
<dbReference type="PROSITE" id="PS51996">
    <property type="entry name" value="TR_MART"/>
    <property type="match status" value="3"/>
</dbReference>
<accession>A0A9W7WKV3</accession>
<comment type="similarity">
    <text evidence="1 10">Belongs to the Arg-specific ADP-ribosyltransferase family.</text>
</comment>
<evidence type="ECO:0000256" key="8">
    <source>
        <dbReference type="ARBA" id="ARBA00023157"/>
    </source>
</evidence>
<dbReference type="SUPFAM" id="SSF56399">
    <property type="entry name" value="ADP-ribosylation"/>
    <property type="match status" value="3"/>
</dbReference>
<keyword evidence="6 10" id="KW-0521">NADP</keyword>
<evidence type="ECO:0000313" key="11">
    <source>
        <dbReference type="EMBL" id="KAI7803659.1"/>
    </source>
</evidence>
<dbReference type="Proteomes" id="UP001059041">
    <property type="component" value="Linkage Group LG11"/>
</dbReference>
<keyword evidence="2 10" id="KW-0328">Glycosyltransferase</keyword>
<dbReference type="EC" id="2.4.2.31" evidence="10"/>
<dbReference type="InterPro" id="IPR050999">
    <property type="entry name" value="ADP-ribosyltransferase_ARG"/>
</dbReference>
<evidence type="ECO:0000256" key="3">
    <source>
        <dbReference type="ARBA" id="ARBA00022679"/>
    </source>
</evidence>
<dbReference type="Gene3D" id="3.90.176.10">
    <property type="entry name" value="Toxin ADP-ribosyltransferase, Chain A, domain 1"/>
    <property type="match status" value="3"/>
</dbReference>
<organism evidence="11 12">
    <name type="scientific">Triplophysa rosa</name>
    <name type="common">Cave loach</name>
    <dbReference type="NCBI Taxonomy" id="992332"/>
    <lineage>
        <taxon>Eukaryota</taxon>
        <taxon>Metazoa</taxon>
        <taxon>Chordata</taxon>
        <taxon>Craniata</taxon>
        <taxon>Vertebrata</taxon>
        <taxon>Euteleostomi</taxon>
        <taxon>Actinopterygii</taxon>
        <taxon>Neopterygii</taxon>
        <taxon>Teleostei</taxon>
        <taxon>Ostariophysi</taxon>
        <taxon>Cypriniformes</taxon>
        <taxon>Nemacheilidae</taxon>
        <taxon>Triplophysa</taxon>
    </lineage>
</organism>